<feature type="compositionally biased region" description="Polar residues" evidence="1">
    <location>
        <begin position="15"/>
        <end position="24"/>
    </location>
</feature>
<keyword evidence="3" id="KW-1185">Reference proteome</keyword>
<dbReference type="CDD" id="cd00303">
    <property type="entry name" value="retropepsin_like"/>
    <property type="match status" value="1"/>
</dbReference>
<feature type="region of interest" description="Disordered" evidence="1">
    <location>
        <begin position="1"/>
        <end position="24"/>
    </location>
</feature>
<accession>A0AAF0QZU7</accession>
<protein>
    <recommendedName>
        <fullName evidence="4">Gag-pol polyprotein</fullName>
    </recommendedName>
</protein>
<name>A0AAF0QZU7_SOLVR</name>
<gene>
    <name evidence="2" type="ORF">MTR67_026071</name>
</gene>
<proteinExistence type="predicted"/>
<dbReference type="Pfam" id="PF08284">
    <property type="entry name" value="RVP_2"/>
    <property type="match status" value="1"/>
</dbReference>
<dbReference type="PANTHER" id="PTHR46148:SF56">
    <property type="entry name" value="RETROTRANSPOSON PROTEIN"/>
    <property type="match status" value="1"/>
</dbReference>
<evidence type="ECO:0000256" key="1">
    <source>
        <dbReference type="SAM" id="MobiDB-lite"/>
    </source>
</evidence>
<reference evidence="2" key="1">
    <citation type="submission" date="2023-08" db="EMBL/GenBank/DDBJ databases">
        <title>A de novo genome assembly of Solanum verrucosum Schlechtendal, a Mexican diploid species geographically isolated from the other diploid A-genome species in potato relatives.</title>
        <authorList>
            <person name="Hosaka K."/>
        </authorList>
    </citation>
    <scope>NUCLEOTIDE SEQUENCE</scope>
    <source>
        <tissue evidence="2">Young leaves</tissue>
    </source>
</reference>
<organism evidence="2 3">
    <name type="scientific">Solanum verrucosum</name>
    <dbReference type="NCBI Taxonomy" id="315347"/>
    <lineage>
        <taxon>Eukaryota</taxon>
        <taxon>Viridiplantae</taxon>
        <taxon>Streptophyta</taxon>
        <taxon>Embryophyta</taxon>
        <taxon>Tracheophyta</taxon>
        <taxon>Spermatophyta</taxon>
        <taxon>Magnoliopsida</taxon>
        <taxon>eudicotyledons</taxon>
        <taxon>Gunneridae</taxon>
        <taxon>Pentapetalae</taxon>
        <taxon>asterids</taxon>
        <taxon>lamiids</taxon>
        <taxon>Solanales</taxon>
        <taxon>Solanaceae</taxon>
        <taxon>Solanoideae</taxon>
        <taxon>Solaneae</taxon>
        <taxon>Solanum</taxon>
    </lineage>
</organism>
<evidence type="ECO:0008006" key="4">
    <source>
        <dbReference type="Google" id="ProtNLM"/>
    </source>
</evidence>
<dbReference type="AlphaFoldDB" id="A0AAF0QZU7"/>
<sequence length="193" mass="22017">MSKSYLMPRKCNHKGATSSTGGRTNRLYTITSRHEQENSSNIVTSMIKVFAFDVYALLDPGESLSFVTPYIANKFEVFPKRLFEPFCVSTYVGESILAERVYRDCPVSVNQKSTMADLVELDMVDFDVILDSLSYEEIPVQILNRQVHRLRTKDVASVKVLWRNQFVGEATWEAEVDMKKRYPHLFASGGNVD</sequence>
<dbReference type="Proteomes" id="UP001234989">
    <property type="component" value="Chromosome 6"/>
</dbReference>
<evidence type="ECO:0000313" key="3">
    <source>
        <dbReference type="Proteomes" id="UP001234989"/>
    </source>
</evidence>
<evidence type="ECO:0000313" key="2">
    <source>
        <dbReference type="EMBL" id="WMV32686.1"/>
    </source>
</evidence>
<dbReference type="PANTHER" id="PTHR46148">
    <property type="entry name" value="CHROMO DOMAIN-CONTAINING PROTEIN"/>
    <property type="match status" value="1"/>
</dbReference>
<dbReference type="EMBL" id="CP133617">
    <property type="protein sequence ID" value="WMV32686.1"/>
    <property type="molecule type" value="Genomic_DNA"/>
</dbReference>